<dbReference type="InterPro" id="IPR036291">
    <property type="entry name" value="NAD(P)-bd_dom_sf"/>
</dbReference>
<comment type="cofactor">
    <cofactor evidence="1">
        <name>Mn(2+)</name>
        <dbReference type="ChEBI" id="CHEBI:29035"/>
    </cofactor>
</comment>
<comment type="similarity">
    <text evidence="4">Belongs to the DXR family.</text>
</comment>
<evidence type="ECO:0000256" key="5">
    <source>
        <dbReference type="ARBA" id="ARBA00012366"/>
    </source>
</evidence>
<dbReference type="InterPro" id="IPR003821">
    <property type="entry name" value="DXP_reductoisomerase"/>
</dbReference>
<dbReference type="InterPro" id="IPR036169">
    <property type="entry name" value="DXPR_C_sf"/>
</dbReference>
<keyword evidence="6" id="KW-0479">Metal-binding</keyword>
<feature type="domain" description="1-deoxy-D-xylulose 5-phosphate reductoisomerase C-terminal" evidence="13">
    <location>
        <begin position="145"/>
        <end position="228"/>
    </location>
</feature>
<dbReference type="GO" id="GO:0051484">
    <property type="term" value="P:isopentenyl diphosphate biosynthetic process, methylerythritol 4-phosphate pathway involved in terpenoid biosynthetic process"/>
    <property type="evidence" value="ECO:0007669"/>
    <property type="project" value="TreeGrafter"/>
</dbReference>
<dbReference type="InterPro" id="IPR013644">
    <property type="entry name" value="DXP_reductoisomerase_C"/>
</dbReference>
<evidence type="ECO:0000256" key="11">
    <source>
        <dbReference type="ARBA" id="ARBA00048543"/>
    </source>
</evidence>
<dbReference type="GO" id="GO:0030604">
    <property type="term" value="F:1-deoxy-D-xylulose-5-phosphate reductoisomerase activity"/>
    <property type="evidence" value="ECO:0007669"/>
    <property type="project" value="UniProtKB-EC"/>
</dbReference>
<dbReference type="Pfam" id="PF02670">
    <property type="entry name" value="DXP_reductoisom"/>
    <property type="match status" value="1"/>
</dbReference>
<dbReference type="PIRSF" id="PIRSF006205">
    <property type="entry name" value="Dxp_reductismrs"/>
    <property type="match status" value="1"/>
</dbReference>
<keyword evidence="9" id="KW-0464">Manganese</keyword>
<organism evidence="15">
    <name type="scientific">marine metagenome</name>
    <dbReference type="NCBI Taxonomy" id="408172"/>
    <lineage>
        <taxon>unclassified sequences</taxon>
        <taxon>metagenomes</taxon>
        <taxon>ecological metagenomes</taxon>
    </lineage>
</organism>
<evidence type="ECO:0000256" key="9">
    <source>
        <dbReference type="ARBA" id="ARBA00023211"/>
    </source>
</evidence>
<protein>
    <recommendedName>
        <fullName evidence="5">1-deoxy-D-xylulose-5-phosphate reductoisomerase</fullName>
        <ecNumber evidence="5">1.1.1.267</ecNumber>
    </recommendedName>
</protein>
<reference evidence="15" key="1">
    <citation type="submission" date="2018-05" db="EMBL/GenBank/DDBJ databases">
        <authorList>
            <person name="Lanie J.A."/>
            <person name="Ng W.-L."/>
            <person name="Kazmierczak K.M."/>
            <person name="Andrzejewski T.M."/>
            <person name="Davidsen T.M."/>
            <person name="Wayne K.J."/>
            <person name="Tettelin H."/>
            <person name="Glass J.I."/>
            <person name="Rusch D."/>
            <person name="Podicherti R."/>
            <person name="Tsui H.-C.T."/>
            <person name="Winkler M.E."/>
        </authorList>
    </citation>
    <scope>NUCLEOTIDE SEQUENCE</scope>
</reference>
<evidence type="ECO:0000256" key="10">
    <source>
        <dbReference type="ARBA" id="ARBA00023229"/>
    </source>
</evidence>
<dbReference type="EC" id="1.1.1.267" evidence="5"/>
<evidence type="ECO:0000259" key="13">
    <source>
        <dbReference type="Pfam" id="PF08436"/>
    </source>
</evidence>
<keyword evidence="8" id="KW-0560">Oxidoreductase</keyword>
<sequence length="385" mass="43420">MKKKIAILGSTGSIGTQTLEVINNNLDKFSIELLSAHSNIDLLIKQTIKFKPKTIIIGNKNHYKKLKMTFKSQKINILYGEDALNNFYEYCNVNLVVTGLVGKLGLIPTINAIKNKIDIALANKETLVIAGNIINKLLIKHSVNLYPIDSEHSAIFQCLIGESKKSIEKIILTASGGPFREKTLKELKNVTKVDALNHPKWKMGDKITIDSSTLMNKGLEVIEAKWLFNVDINKIEVVLHPESIIHSMVQFIDGSIKAQLGEPDMKIPIQYALSYPKRIKSNFPRYKFDINKSLNFEKPCLKTFNNLKLAFAAAQNEGNAPCILNASNEIVVESFLKEKIKFLDMTNIIEESLNKISYIANPNLEELIETDYITRNFTKKIINNL</sequence>
<keyword evidence="7" id="KW-0521">NADP</keyword>
<dbReference type="PANTHER" id="PTHR30525">
    <property type="entry name" value="1-DEOXY-D-XYLULOSE 5-PHOSPHATE REDUCTOISOMERASE"/>
    <property type="match status" value="1"/>
</dbReference>
<comment type="cofactor">
    <cofactor evidence="2">
        <name>Mg(2+)</name>
        <dbReference type="ChEBI" id="CHEBI:18420"/>
    </cofactor>
</comment>
<dbReference type="GO" id="GO:0030145">
    <property type="term" value="F:manganese ion binding"/>
    <property type="evidence" value="ECO:0007669"/>
    <property type="project" value="TreeGrafter"/>
</dbReference>
<keyword evidence="10" id="KW-0414">Isoprene biosynthesis</keyword>
<evidence type="ECO:0000256" key="2">
    <source>
        <dbReference type="ARBA" id="ARBA00001946"/>
    </source>
</evidence>
<feature type="domain" description="1-deoxy-D-xylulose 5-phosphate reductoisomerase N-terminal" evidence="12">
    <location>
        <begin position="5"/>
        <end position="131"/>
    </location>
</feature>
<dbReference type="SUPFAM" id="SSF55347">
    <property type="entry name" value="Glyceraldehyde-3-phosphate dehydrogenase-like, C-terminal domain"/>
    <property type="match status" value="1"/>
</dbReference>
<dbReference type="FunFam" id="3.40.50.720:FF:000045">
    <property type="entry name" value="1-deoxy-D-xylulose 5-phosphate reductoisomerase"/>
    <property type="match status" value="1"/>
</dbReference>
<dbReference type="Pfam" id="PF08436">
    <property type="entry name" value="DXP_redisom_C"/>
    <property type="match status" value="1"/>
</dbReference>
<accession>A0A381NJQ6</accession>
<dbReference type="PANTHER" id="PTHR30525:SF0">
    <property type="entry name" value="1-DEOXY-D-XYLULOSE 5-PHOSPHATE REDUCTOISOMERASE, CHLOROPLASTIC"/>
    <property type="match status" value="1"/>
</dbReference>
<evidence type="ECO:0000256" key="6">
    <source>
        <dbReference type="ARBA" id="ARBA00022723"/>
    </source>
</evidence>
<evidence type="ECO:0000256" key="4">
    <source>
        <dbReference type="ARBA" id="ARBA00006825"/>
    </source>
</evidence>
<name>A0A381NJQ6_9ZZZZ</name>
<evidence type="ECO:0000256" key="3">
    <source>
        <dbReference type="ARBA" id="ARBA00005094"/>
    </source>
</evidence>
<dbReference type="AlphaFoldDB" id="A0A381NJQ6"/>
<dbReference type="EMBL" id="UINC01000410">
    <property type="protein sequence ID" value="SUZ54852.1"/>
    <property type="molecule type" value="Genomic_DNA"/>
</dbReference>
<gene>
    <name evidence="15" type="ORF">METZ01_LOCUS7706</name>
</gene>
<dbReference type="NCBIfam" id="TIGR00243">
    <property type="entry name" value="Dxr"/>
    <property type="match status" value="1"/>
</dbReference>
<dbReference type="Gene3D" id="1.10.1740.10">
    <property type="match status" value="1"/>
</dbReference>
<dbReference type="InterPro" id="IPR026877">
    <property type="entry name" value="DXPR_C"/>
</dbReference>
<dbReference type="InterPro" id="IPR013512">
    <property type="entry name" value="DXP_reductoisomerase_N"/>
</dbReference>
<dbReference type="Pfam" id="PF13288">
    <property type="entry name" value="DXPR_C"/>
    <property type="match status" value="1"/>
</dbReference>
<dbReference type="Gene3D" id="3.40.50.720">
    <property type="entry name" value="NAD(P)-binding Rossmann-like Domain"/>
    <property type="match status" value="1"/>
</dbReference>
<dbReference type="HAMAP" id="MF_00183">
    <property type="entry name" value="DXP_reductoisom"/>
    <property type="match status" value="1"/>
</dbReference>
<evidence type="ECO:0000313" key="15">
    <source>
        <dbReference type="EMBL" id="SUZ54852.1"/>
    </source>
</evidence>
<dbReference type="UniPathway" id="UPA00056">
    <property type="reaction ID" value="UER00092"/>
</dbReference>
<evidence type="ECO:0000256" key="1">
    <source>
        <dbReference type="ARBA" id="ARBA00001936"/>
    </source>
</evidence>
<dbReference type="SUPFAM" id="SSF51735">
    <property type="entry name" value="NAD(P)-binding Rossmann-fold domains"/>
    <property type="match status" value="1"/>
</dbReference>
<dbReference type="SUPFAM" id="SSF69055">
    <property type="entry name" value="1-deoxy-D-xylulose-5-phosphate reductoisomerase, C-terminal domain"/>
    <property type="match status" value="1"/>
</dbReference>
<feature type="domain" description="DXP reductoisomerase C-terminal" evidence="14">
    <location>
        <begin position="260"/>
        <end position="376"/>
    </location>
</feature>
<proteinExistence type="inferred from homology"/>
<dbReference type="NCBIfam" id="NF009114">
    <property type="entry name" value="PRK12464.1"/>
    <property type="match status" value="1"/>
</dbReference>
<comment type="pathway">
    <text evidence="3">Isoprenoid biosynthesis; isopentenyl diphosphate biosynthesis via DXP pathway; isopentenyl diphosphate from 1-deoxy-D-xylulose 5-phosphate: step 1/6.</text>
</comment>
<evidence type="ECO:0000259" key="12">
    <source>
        <dbReference type="Pfam" id="PF02670"/>
    </source>
</evidence>
<evidence type="ECO:0000259" key="14">
    <source>
        <dbReference type="Pfam" id="PF13288"/>
    </source>
</evidence>
<dbReference type="GO" id="GO:0070402">
    <property type="term" value="F:NADPH binding"/>
    <property type="evidence" value="ECO:0007669"/>
    <property type="project" value="InterPro"/>
</dbReference>
<evidence type="ECO:0000256" key="8">
    <source>
        <dbReference type="ARBA" id="ARBA00023002"/>
    </source>
</evidence>
<evidence type="ECO:0000256" key="7">
    <source>
        <dbReference type="ARBA" id="ARBA00022857"/>
    </source>
</evidence>
<comment type="catalytic activity">
    <reaction evidence="11">
        <text>2-C-methyl-D-erythritol 4-phosphate + NADP(+) = 1-deoxy-D-xylulose 5-phosphate + NADPH + H(+)</text>
        <dbReference type="Rhea" id="RHEA:13717"/>
        <dbReference type="ChEBI" id="CHEBI:15378"/>
        <dbReference type="ChEBI" id="CHEBI:57783"/>
        <dbReference type="ChEBI" id="CHEBI:57792"/>
        <dbReference type="ChEBI" id="CHEBI:58262"/>
        <dbReference type="ChEBI" id="CHEBI:58349"/>
        <dbReference type="EC" id="1.1.1.267"/>
    </reaction>
    <physiologicalReaction direction="right-to-left" evidence="11">
        <dbReference type="Rhea" id="RHEA:13719"/>
    </physiologicalReaction>
</comment>